<dbReference type="EMBL" id="PDZR01000030">
    <property type="protein sequence ID" value="PNG24507.1"/>
    <property type="molecule type" value="Genomic_DNA"/>
</dbReference>
<evidence type="ECO:0000313" key="5">
    <source>
        <dbReference type="EMBL" id="PNG24507.1"/>
    </source>
</evidence>
<reference evidence="5 6" key="1">
    <citation type="submission" date="2017-10" db="EMBL/GenBank/DDBJ databases">
        <title>Genome announcement of Methylocella silvestris TVC from permafrost.</title>
        <authorList>
            <person name="Wang J."/>
            <person name="Geng K."/>
            <person name="Ul-Haque F."/>
            <person name="Crombie A.T."/>
            <person name="Street L.E."/>
            <person name="Wookey P.A."/>
            <person name="Murrell J.C."/>
            <person name="Pratscher J."/>
        </authorList>
    </citation>
    <scope>NUCLEOTIDE SEQUENCE [LARGE SCALE GENOMIC DNA]</scope>
    <source>
        <strain evidence="5 6">TVC</strain>
    </source>
</reference>
<gene>
    <name evidence="5" type="ORF">CR492_18240</name>
</gene>
<dbReference type="InterPro" id="IPR014032">
    <property type="entry name" value="Peptidase_A24A_bac"/>
</dbReference>
<evidence type="ECO:0000256" key="1">
    <source>
        <dbReference type="ARBA" id="ARBA00005801"/>
    </source>
</evidence>
<proteinExistence type="inferred from homology"/>
<feature type="transmembrane region" description="Helical" evidence="3">
    <location>
        <begin position="46"/>
        <end position="63"/>
    </location>
</feature>
<dbReference type="OrthoDB" id="8223801at2"/>
<name>A0A2J7TCL6_METSI</name>
<feature type="transmembrane region" description="Helical" evidence="3">
    <location>
        <begin position="150"/>
        <end position="167"/>
    </location>
</feature>
<feature type="transmembrane region" description="Helical" evidence="3">
    <location>
        <begin position="21"/>
        <end position="40"/>
    </location>
</feature>
<accession>A0A2J7TCL6</accession>
<dbReference type="InterPro" id="IPR050882">
    <property type="entry name" value="Prepilin_peptidase/N-MTase"/>
</dbReference>
<feature type="transmembrane region" description="Helical" evidence="3">
    <location>
        <begin position="179"/>
        <end position="197"/>
    </location>
</feature>
<dbReference type="Proteomes" id="UP000236286">
    <property type="component" value="Unassembled WGS sequence"/>
</dbReference>
<dbReference type="RefSeq" id="WP_102845161.1">
    <property type="nucleotide sequence ID" value="NZ_PDZR01000030.1"/>
</dbReference>
<comment type="caution">
    <text evidence="5">The sequence shown here is derived from an EMBL/GenBank/DDBJ whole genome shotgun (WGS) entry which is preliminary data.</text>
</comment>
<evidence type="ECO:0000256" key="3">
    <source>
        <dbReference type="SAM" id="Phobius"/>
    </source>
</evidence>
<dbReference type="Gene3D" id="1.20.120.1220">
    <property type="match status" value="1"/>
</dbReference>
<dbReference type="PANTHER" id="PTHR30487:SF0">
    <property type="entry name" value="PREPILIN LEADER PEPTIDASE_N-METHYLTRANSFERASE-RELATED"/>
    <property type="match status" value="1"/>
</dbReference>
<dbReference type="PRINTS" id="PR00864">
    <property type="entry name" value="PREPILNPTASE"/>
</dbReference>
<dbReference type="GO" id="GO:0005886">
    <property type="term" value="C:plasma membrane"/>
    <property type="evidence" value="ECO:0007669"/>
    <property type="project" value="TreeGrafter"/>
</dbReference>
<organism evidence="5 6">
    <name type="scientific">Methylocella silvestris</name>
    <dbReference type="NCBI Taxonomy" id="199596"/>
    <lineage>
        <taxon>Bacteria</taxon>
        <taxon>Pseudomonadati</taxon>
        <taxon>Pseudomonadota</taxon>
        <taxon>Alphaproteobacteria</taxon>
        <taxon>Hyphomicrobiales</taxon>
        <taxon>Beijerinckiaceae</taxon>
        <taxon>Methylocella</taxon>
    </lineage>
</organism>
<dbReference type="InterPro" id="IPR000045">
    <property type="entry name" value="Prepilin_IV_endopep_pep"/>
</dbReference>
<keyword evidence="3" id="KW-0812">Transmembrane</keyword>
<keyword evidence="3" id="KW-0472">Membrane</keyword>
<dbReference type="GO" id="GO:0006465">
    <property type="term" value="P:signal peptide processing"/>
    <property type="evidence" value="ECO:0007669"/>
    <property type="project" value="TreeGrafter"/>
</dbReference>
<evidence type="ECO:0000259" key="4">
    <source>
        <dbReference type="Pfam" id="PF01478"/>
    </source>
</evidence>
<feature type="domain" description="Prepilin type IV endopeptidase peptidase" evidence="4">
    <location>
        <begin position="53"/>
        <end position="162"/>
    </location>
</feature>
<evidence type="ECO:0000313" key="6">
    <source>
        <dbReference type="Proteomes" id="UP000236286"/>
    </source>
</evidence>
<dbReference type="PANTHER" id="PTHR30487">
    <property type="entry name" value="TYPE 4 PREPILIN-LIKE PROTEINS LEADER PEPTIDE-PROCESSING ENZYME"/>
    <property type="match status" value="1"/>
</dbReference>
<dbReference type="GO" id="GO:0004190">
    <property type="term" value="F:aspartic-type endopeptidase activity"/>
    <property type="evidence" value="ECO:0007669"/>
    <property type="project" value="InterPro"/>
</dbReference>
<dbReference type="Pfam" id="PF01478">
    <property type="entry name" value="Peptidase_A24"/>
    <property type="match status" value="1"/>
</dbReference>
<keyword evidence="3" id="KW-1133">Transmembrane helix</keyword>
<protein>
    <submittedName>
        <fullName evidence="5">Prepilin peptidase</fullName>
    </submittedName>
</protein>
<dbReference type="AlphaFoldDB" id="A0A2J7TCL6"/>
<sequence>MSWRAATSVLLRRGADSREGRMIGIAALVGLGAAAVVTSLTFAPGFSGWFGAALALLTLAIAVIDARSFLIPNELSLAVFALALVSTAVGAPEGAMTGVAFAILRACVLGLAFFALREVYYRWRGREGIGFGDVKLAAAGGAWLDWPMMPVAVEIAALAAIAAYLLVQSAGRRRIDASERLPFGLFLAPAIWLGWLIQTGNFGF</sequence>
<comment type="similarity">
    <text evidence="1 2">Belongs to the peptidase A24 family.</text>
</comment>
<evidence type="ECO:0000256" key="2">
    <source>
        <dbReference type="RuleBase" id="RU003793"/>
    </source>
</evidence>